<comment type="caution">
    <text evidence="4">The sequence shown here is derived from an EMBL/GenBank/DDBJ whole genome shotgun (WGS) entry which is preliminary data.</text>
</comment>
<keyword evidence="3" id="KW-1015">Disulfide bond</keyword>
<dbReference type="EMBL" id="CAXAMN010024017">
    <property type="protein sequence ID" value="CAK9083217.1"/>
    <property type="molecule type" value="Genomic_DNA"/>
</dbReference>
<sequence>MVQDYCHPKCGDGVRVPSEGCDDGNTKDGDGCSSSCIVETGYVCYGGNSSHADSCKMTVCGDGVVEGAEECDDFNDFGGDGCSAVCLREIKEVAASSDTQVVVTIMPLGQICRIYNARQHETLEDTTYHLQNTIVTGDVSDPNDLRIHVQVLNGSIAMKPLVDIYLAQGRNDSIWQAIVQRETGVHFEPYSDNMKETVISGTHFEVARFLQYFMYIAPDLDFNGYVSVLFTVVSGMVMNHGAEVCESNVVVRVIPVFNDPASVMVLDSIKNSGYQCQAASASCSLAGISLYDPDCESAVDGSCFLRLELNASLGFLSVPGHPAGWQEVFPSLVGHAAGLNAALERLSFFPPALPPEPPEAALHVSVHRVIERTIATPEGLLPMVTSLTLPIHILSADTPPTLSLSSGDAFHGAVFIMSNTKPHYFTDIVFEPPGAIVTTCIIELKVSKGLLFLGDTGGLWFADGTNNGESRLRFVANSTDIRNRFLADVRYAWDDNDCSNLEQFNITVDSGHHEPLTLIALLVLPDCQGYQAQWMGSNKLSMMEDSEISIGHLNLTTKDTHLFLMVDVQLGFDHSWRGDCKLVRWPESIPSFVPGRECHLDGLVKGLNEVLPYLVYRPPPDFFGTVQLEFIVFKTEARPGEILGRSTGISSRGVPQSILVEIEVAGVNDGPSLEVFLDSYRLQEDAEEYLVLGPMFVTDIDADQNEMSFKFELIAGHEWNTPTWLCLDVLKAANNWRCFLIGTSAIHFNTTVENFNSLQSGPGRLRFRAARDWHGSAVINVSVDDRGSGHGEEFHLSANRSLYIMVEPKVDRPRLSVLCPEQIPFVTYGRNCLEVKDCFALNASLDGTDVGLSFWLVIQADDERVNINLEDRAPVQVWQEGTAELHMAGLYHNIQEALRALVFRPPGQLFEDAYDAHTFEFNVTVTAIALGERFNEPWPITPGPGMRHDARAFPSDQVDFSVVVRRMNRPPLLFIDRPAFSVTQLQAEDVILYGVTVADPDIRSDDLLELVVSAEEDGPGDLAFAGLRGKRLQRRMRLEELNQALQELTFIFDNANWFGVTGVSLWVSDLGNHGWRVDRKTTPYSSVGLEAEERGELTASSFLAVHRSFVNEPPRIILEEPRSGLLEVFEDHGQFASFMVMHKASEHLVDRMLTVFMSTSHGQLRSISLQNATDRGVRSSLDGKRLEYTAWLYELNTFLAQLEFLPDPNYNGPDELVVMITDGEYEVNTSVPIQIASLTDPLIIVCPPAVDLFEGQRAVPIGANISIRDFEPLPGDGDEDSEVQVEIFVGDGGLQLLPGMPLPPELDPWCRIEPFMNDSEAEELAAWNGTRNGSGDDGPESSRLRVPRIQTLWFNTTLAGFRDMVFAAGLNAAMVVLSEVLKALAFTPYPELYHGVVHFEIRVSMLHTMESARCEIGLVVHPVNSAPVIHFDHSRLWADFSGGWFVEQMHSARLKLEVSCGTMSFLIDYVFGVQNGSIAGLEGITFHKGDGSHDTEMDITSTLANLNLQLSRLFYHSGGECRQQNISLSVELDDLGNFGASKDEMGPYTAWMMGGPWLWHVMANDIVGARQMGNQDSI</sequence>
<gene>
    <name evidence="4" type="ORF">CCMP2556_LOCUS40597</name>
</gene>
<evidence type="ECO:0000256" key="3">
    <source>
        <dbReference type="ARBA" id="ARBA00023157"/>
    </source>
</evidence>
<reference evidence="4 5" key="1">
    <citation type="submission" date="2024-02" db="EMBL/GenBank/DDBJ databases">
        <authorList>
            <person name="Chen Y."/>
            <person name="Shah S."/>
            <person name="Dougan E. K."/>
            <person name="Thang M."/>
            <person name="Chan C."/>
        </authorList>
    </citation>
    <scope>NUCLEOTIDE SEQUENCE [LARGE SCALE GENOMIC DNA]</scope>
</reference>
<keyword evidence="1" id="KW-0732">Signal</keyword>
<evidence type="ECO:0000313" key="5">
    <source>
        <dbReference type="Proteomes" id="UP001642484"/>
    </source>
</evidence>
<evidence type="ECO:0000256" key="1">
    <source>
        <dbReference type="ARBA" id="ARBA00022729"/>
    </source>
</evidence>
<protein>
    <submittedName>
        <fullName evidence="4">Uncharacterized protein</fullName>
    </submittedName>
</protein>
<name>A0ABP0Q4P3_9DINO</name>
<evidence type="ECO:0000256" key="2">
    <source>
        <dbReference type="ARBA" id="ARBA00022737"/>
    </source>
</evidence>
<dbReference type="PANTHER" id="PTHR38934:SF6">
    <property type="entry name" value="CHROMOSOME UNDETERMINED SCAFFOLD_176, WHOLE GENOME SHOTGUN SEQUENCE"/>
    <property type="match status" value="1"/>
</dbReference>
<keyword evidence="2" id="KW-0677">Repeat</keyword>
<dbReference type="NCBIfam" id="TIGR02232">
    <property type="entry name" value="myxo_disulf_rpt"/>
    <property type="match status" value="2"/>
</dbReference>
<dbReference type="Proteomes" id="UP001642484">
    <property type="component" value="Unassembled WGS sequence"/>
</dbReference>
<dbReference type="Pfam" id="PF13948">
    <property type="entry name" value="DUF4215"/>
    <property type="match status" value="2"/>
</dbReference>
<accession>A0ABP0Q4P3</accession>
<keyword evidence="5" id="KW-1185">Reference proteome</keyword>
<dbReference type="PANTHER" id="PTHR38934">
    <property type="entry name" value="HYPHALLY REGULATED CELL WALL PROTEIN 1"/>
    <property type="match status" value="1"/>
</dbReference>
<evidence type="ECO:0000313" key="4">
    <source>
        <dbReference type="EMBL" id="CAK9083217.1"/>
    </source>
</evidence>
<organism evidence="4 5">
    <name type="scientific">Durusdinium trenchii</name>
    <dbReference type="NCBI Taxonomy" id="1381693"/>
    <lineage>
        <taxon>Eukaryota</taxon>
        <taxon>Sar</taxon>
        <taxon>Alveolata</taxon>
        <taxon>Dinophyceae</taxon>
        <taxon>Suessiales</taxon>
        <taxon>Symbiodiniaceae</taxon>
        <taxon>Durusdinium</taxon>
    </lineage>
</organism>
<proteinExistence type="predicted"/>
<dbReference type="InterPro" id="IPR011936">
    <property type="entry name" value="Myxo_disulph_rpt"/>
</dbReference>